<dbReference type="EMBL" id="JACXVP010000009">
    <property type="protein sequence ID" value="KAG5584847.1"/>
    <property type="molecule type" value="Genomic_DNA"/>
</dbReference>
<evidence type="ECO:0000313" key="2">
    <source>
        <dbReference type="Proteomes" id="UP000824120"/>
    </source>
</evidence>
<proteinExistence type="predicted"/>
<comment type="caution">
    <text evidence="1">The sequence shown here is derived from an EMBL/GenBank/DDBJ whole genome shotgun (WGS) entry which is preliminary data.</text>
</comment>
<dbReference type="Proteomes" id="UP000824120">
    <property type="component" value="Chromosome 9"/>
</dbReference>
<dbReference type="PANTHER" id="PTHR11697">
    <property type="entry name" value="GENERAL TRANSCRIPTION FACTOR 2-RELATED ZINC FINGER PROTEIN"/>
    <property type="match status" value="1"/>
</dbReference>
<protein>
    <submittedName>
        <fullName evidence="1">Uncharacterized protein</fullName>
    </submittedName>
</protein>
<gene>
    <name evidence="1" type="ORF">H5410_045281</name>
</gene>
<dbReference type="PANTHER" id="PTHR11697:SF230">
    <property type="entry name" value="ZINC FINGER, MYM DOMAIN CONTAINING 1"/>
    <property type="match status" value="1"/>
</dbReference>
<sequence length="98" mass="11482">MDWHLQELNDRFNEVRTYLLIGVPYLNPVDSFSSFDIKNILRMAELYLDDFAKNVMVTLRNQLDYIVGVYNVDKSFSNSKGLGDISEMLVKLKELSWQ</sequence>
<dbReference type="AlphaFoldDB" id="A0A9J5XB47"/>
<organism evidence="1 2">
    <name type="scientific">Solanum commersonii</name>
    <name type="common">Commerson's wild potato</name>
    <name type="synonym">Commerson's nightshade</name>
    <dbReference type="NCBI Taxonomy" id="4109"/>
    <lineage>
        <taxon>Eukaryota</taxon>
        <taxon>Viridiplantae</taxon>
        <taxon>Streptophyta</taxon>
        <taxon>Embryophyta</taxon>
        <taxon>Tracheophyta</taxon>
        <taxon>Spermatophyta</taxon>
        <taxon>Magnoliopsida</taxon>
        <taxon>eudicotyledons</taxon>
        <taxon>Gunneridae</taxon>
        <taxon>Pentapetalae</taxon>
        <taxon>asterids</taxon>
        <taxon>lamiids</taxon>
        <taxon>Solanales</taxon>
        <taxon>Solanaceae</taxon>
        <taxon>Solanoideae</taxon>
        <taxon>Solaneae</taxon>
        <taxon>Solanum</taxon>
    </lineage>
</organism>
<reference evidence="1 2" key="1">
    <citation type="submission" date="2020-09" db="EMBL/GenBank/DDBJ databases">
        <title>De no assembly of potato wild relative species, Solanum commersonii.</title>
        <authorList>
            <person name="Cho K."/>
        </authorList>
    </citation>
    <scope>NUCLEOTIDE SEQUENCE [LARGE SCALE GENOMIC DNA]</scope>
    <source>
        <strain evidence="1">LZ3.2</strain>
        <tissue evidence="1">Leaf</tissue>
    </source>
</reference>
<accession>A0A9J5XB47</accession>
<dbReference type="InterPro" id="IPR055298">
    <property type="entry name" value="AtLOH3-like"/>
</dbReference>
<evidence type="ECO:0000313" key="1">
    <source>
        <dbReference type="EMBL" id="KAG5584847.1"/>
    </source>
</evidence>
<keyword evidence="2" id="KW-1185">Reference proteome</keyword>
<dbReference type="OrthoDB" id="6778351at2759"/>
<name>A0A9J5XB47_SOLCO</name>